<keyword evidence="1" id="KW-1133">Transmembrane helix</keyword>
<evidence type="ECO:0000313" key="3">
    <source>
        <dbReference type="Proteomes" id="UP000031036"/>
    </source>
</evidence>
<evidence type="ECO:0000313" key="2">
    <source>
        <dbReference type="EMBL" id="KHN88872.1"/>
    </source>
</evidence>
<keyword evidence="1" id="KW-0812">Transmembrane</keyword>
<dbReference type="AlphaFoldDB" id="A0A0B2W5Q0"/>
<proteinExistence type="predicted"/>
<feature type="transmembrane region" description="Helical" evidence="1">
    <location>
        <begin position="36"/>
        <end position="57"/>
    </location>
</feature>
<keyword evidence="3" id="KW-1185">Reference proteome</keyword>
<protein>
    <submittedName>
        <fullName evidence="2">Uncharacterized protein</fullName>
    </submittedName>
</protein>
<reference evidence="2 3" key="1">
    <citation type="submission" date="2014-11" db="EMBL/GenBank/DDBJ databases">
        <title>Genetic blueprint of the zoonotic pathogen Toxocara canis.</title>
        <authorList>
            <person name="Zhu X.-Q."/>
            <person name="Korhonen P.K."/>
            <person name="Cai H."/>
            <person name="Young N.D."/>
            <person name="Nejsum P."/>
            <person name="von Samson-Himmelstjerna G."/>
            <person name="Boag P.R."/>
            <person name="Tan P."/>
            <person name="Li Q."/>
            <person name="Min J."/>
            <person name="Yang Y."/>
            <person name="Wang X."/>
            <person name="Fang X."/>
            <person name="Hall R.S."/>
            <person name="Hofmann A."/>
            <person name="Sternberg P.W."/>
            <person name="Jex A.R."/>
            <person name="Gasser R.B."/>
        </authorList>
    </citation>
    <scope>NUCLEOTIDE SEQUENCE [LARGE SCALE GENOMIC DNA]</scope>
    <source>
        <strain evidence="2">PN_DK_2014</strain>
    </source>
</reference>
<evidence type="ECO:0000256" key="1">
    <source>
        <dbReference type="SAM" id="Phobius"/>
    </source>
</evidence>
<comment type="caution">
    <text evidence="2">The sequence shown here is derived from an EMBL/GenBank/DDBJ whole genome shotgun (WGS) entry which is preliminary data.</text>
</comment>
<organism evidence="2 3">
    <name type="scientific">Toxocara canis</name>
    <name type="common">Canine roundworm</name>
    <dbReference type="NCBI Taxonomy" id="6265"/>
    <lineage>
        <taxon>Eukaryota</taxon>
        <taxon>Metazoa</taxon>
        <taxon>Ecdysozoa</taxon>
        <taxon>Nematoda</taxon>
        <taxon>Chromadorea</taxon>
        <taxon>Rhabditida</taxon>
        <taxon>Spirurina</taxon>
        <taxon>Ascaridomorpha</taxon>
        <taxon>Ascaridoidea</taxon>
        <taxon>Toxocaridae</taxon>
        <taxon>Toxocara</taxon>
    </lineage>
</organism>
<sequence>VVAEFTDPPEARYEANAGAPEIRECPLIKLPFFVTLMVKVMMMDVLLTLITIALILVHRMHIIPARRRFKIIMGIKRGRAKRALKKRARSRLRRLLILRRRARRNKRGSSSSSSSRTYSLYLCLKFFIPLNSE</sequence>
<dbReference type="EMBL" id="JPKZ01000163">
    <property type="protein sequence ID" value="KHN88872.1"/>
    <property type="molecule type" value="Genomic_DNA"/>
</dbReference>
<accession>A0A0B2W5Q0</accession>
<keyword evidence="1" id="KW-0472">Membrane</keyword>
<dbReference type="OrthoDB" id="5867306at2759"/>
<feature type="non-terminal residue" evidence="2">
    <location>
        <position position="1"/>
    </location>
</feature>
<gene>
    <name evidence="2" type="ORF">Tcan_02959</name>
</gene>
<dbReference type="Proteomes" id="UP000031036">
    <property type="component" value="Unassembled WGS sequence"/>
</dbReference>
<name>A0A0B2W5Q0_TOXCA</name>